<dbReference type="CDD" id="cd06343">
    <property type="entry name" value="PBP1_ABC_ligand_binding-like"/>
    <property type="match status" value="1"/>
</dbReference>
<keyword evidence="5" id="KW-1185">Reference proteome</keyword>
<dbReference type="Gene3D" id="3.40.50.2300">
    <property type="match status" value="2"/>
</dbReference>
<accession>A0ABR4WC91</accession>
<evidence type="ECO:0000313" key="5">
    <source>
        <dbReference type="Proteomes" id="UP000029443"/>
    </source>
</evidence>
<dbReference type="PANTHER" id="PTHR47235:SF1">
    <property type="entry name" value="BLR6548 PROTEIN"/>
    <property type="match status" value="1"/>
</dbReference>
<evidence type="ECO:0000313" key="4">
    <source>
        <dbReference type="EMBL" id="KGD61047.1"/>
    </source>
</evidence>
<evidence type="ECO:0000256" key="2">
    <source>
        <dbReference type="ARBA" id="ARBA00022729"/>
    </source>
</evidence>
<gene>
    <name evidence="4" type="ORF">T9A_01907</name>
</gene>
<dbReference type="PANTHER" id="PTHR47235">
    <property type="entry name" value="BLR6548 PROTEIN"/>
    <property type="match status" value="1"/>
</dbReference>
<organism evidence="4 5">
    <name type="scientific">Alcanivorax jadensis T9</name>
    <dbReference type="NCBI Taxonomy" id="1177181"/>
    <lineage>
        <taxon>Bacteria</taxon>
        <taxon>Pseudomonadati</taxon>
        <taxon>Pseudomonadota</taxon>
        <taxon>Gammaproteobacteria</taxon>
        <taxon>Oceanospirillales</taxon>
        <taxon>Alcanivoracaceae</taxon>
        <taxon>Alcanivorax</taxon>
    </lineage>
</organism>
<protein>
    <submittedName>
        <fullName evidence="4">Branched-chain amino acid ABC transporter substrate-binding protein</fullName>
    </submittedName>
</protein>
<dbReference type="InterPro" id="IPR028082">
    <property type="entry name" value="Peripla_BP_I"/>
</dbReference>
<feature type="domain" description="Leucine-binding protein" evidence="3">
    <location>
        <begin position="38"/>
        <end position="386"/>
    </location>
</feature>
<sequence length="397" mass="42519">MKKLCLAALAAATLIGCSDNKEEESAAAESVRGVSDTEIKLGGMHDLSGVFAAFSSPAVQVANDMFAEVNAEGGIHGRKIRYIVEDHAYQVPKATQATNKLISRDEIFAMVMSLGTPHNLAAFPLMDRNNVPSILPLALSRQMEEEGDFSHRFVFGPSYHEGVLKGVNWMTDEYGIEKICVMYIPSDFGEEVNQAITDAAAGQETLTLAESTSHRPDESDFTGTLARLKDAGCQLVAVALPVRPIISVVATAKEMGWDDVKFVLSQAGFHSAVAAAPGGVTEGLYGVSPWQDIVSRMKDVPEAKQWADEYQTQYGSVPSGGAVLGRVGAMVTIEALREAGPDLTTDSFLAAMESLDFSDPVTGVDIKMSATNHRAGNDMILSKVTDGVWEPVVTLED</sequence>
<proteinExistence type="inferred from homology"/>
<reference evidence="4 5" key="1">
    <citation type="submission" date="2012-09" db="EMBL/GenBank/DDBJ databases">
        <title>Genome Sequence of alkane-degrading Bacterium Alcanivorax jadensis T9.</title>
        <authorList>
            <person name="Lai Q."/>
            <person name="Shao Z."/>
        </authorList>
    </citation>
    <scope>NUCLEOTIDE SEQUENCE [LARGE SCALE GENOMIC DNA]</scope>
    <source>
        <strain evidence="4 5">T9</strain>
    </source>
</reference>
<dbReference type="Proteomes" id="UP000029443">
    <property type="component" value="Unassembled WGS sequence"/>
</dbReference>
<dbReference type="Pfam" id="PF13458">
    <property type="entry name" value="Peripla_BP_6"/>
    <property type="match status" value="1"/>
</dbReference>
<evidence type="ECO:0000256" key="1">
    <source>
        <dbReference type="ARBA" id="ARBA00010062"/>
    </source>
</evidence>
<comment type="caution">
    <text evidence="4">The sequence shown here is derived from an EMBL/GenBank/DDBJ whole genome shotgun (WGS) entry which is preliminary data.</text>
</comment>
<dbReference type="PROSITE" id="PS51257">
    <property type="entry name" value="PROKAR_LIPOPROTEIN"/>
    <property type="match status" value="1"/>
</dbReference>
<dbReference type="InterPro" id="IPR028081">
    <property type="entry name" value="Leu-bd"/>
</dbReference>
<dbReference type="EMBL" id="ARXU01000006">
    <property type="protein sequence ID" value="KGD61047.1"/>
    <property type="molecule type" value="Genomic_DNA"/>
</dbReference>
<comment type="similarity">
    <text evidence="1">Belongs to the leucine-binding protein family.</text>
</comment>
<name>A0ABR4WC91_9GAMM</name>
<dbReference type="RefSeq" id="WP_035247657.1">
    <property type="nucleotide sequence ID" value="NZ_ARXU01000006.1"/>
</dbReference>
<keyword evidence="2" id="KW-0732">Signal</keyword>
<evidence type="ECO:0000259" key="3">
    <source>
        <dbReference type="Pfam" id="PF13458"/>
    </source>
</evidence>
<dbReference type="SUPFAM" id="SSF53822">
    <property type="entry name" value="Periplasmic binding protein-like I"/>
    <property type="match status" value="1"/>
</dbReference>